<protein>
    <submittedName>
        <fullName evidence="8">Sodium/solute symporter</fullName>
    </submittedName>
</protein>
<dbReference type="PROSITE" id="PS50283">
    <property type="entry name" value="NA_SOLUT_SYMP_3"/>
    <property type="match status" value="1"/>
</dbReference>
<dbReference type="Pfam" id="PF00474">
    <property type="entry name" value="SSF"/>
    <property type="match status" value="1"/>
</dbReference>
<dbReference type="PANTHER" id="PTHR11819:SF195">
    <property type="entry name" value="SODIUM_GLUCOSE COTRANSPORTER 4"/>
    <property type="match status" value="1"/>
</dbReference>
<evidence type="ECO:0000313" key="8">
    <source>
        <dbReference type="EMBL" id="NCI51427.1"/>
    </source>
</evidence>
<evidence type="ECO:0000256" key="3">
    <source>
        <dbReference type="ARBA" id="ARBA00022692"/>
    </source>
</evidence>
<dbReference type="InterPro" id="IPR001734">
    <property type="entry name" value="Na/solute_symporter"/>
</dbReference>
<comment type="similarity">
    <text evidence="2 6">Belongs to the sodium:solute symporter (SSF) (TC 2.A.21) family.</text>
</comment>
<dbReference type="NCBIfam" id="TIGR00813">
    <property type="entry name" value="sss"/>
    <property type="match status" value="1"/>
</dbReference>
<keyword evidence="4 7" id="KW-1133">Transmembrane helix</keyword>
<feature type="transmembrane region" description="Helical" evidence="7">
    <location>
        <begin position="390"/>
        <end position="410"/>
    </location>
</feature>
<evidence type="ECO:0000256" key="5">
    <source>
        <dbReference type="ARBA" id="ARBA00023136"/>
    </source>
</evidence>
<feature type="transmembrane region" description="Helical" evidence="7">
    <location>
        <begin position="285"/>
        <end position="310"/>
    </location>
</feature>
<keyword evidence="5 7" id="KW-0472">Membrane</keyword>
<evidence type="ECO:0000256" key="6">
    <source>
        <dbReference type="RuleBase" id="RU362091"/>
    </source>
</evidence>
<feature type="transmembrane region" description="Helical" evidence="7">
    <location>
        <begin position="156"/>
        <end position="176"/>
    </location>
</feature>
<feature type="transmembrane region" description="Helical" evidence="7">
    <location>
        <begin position="484"/>
        <end position="501"/>
    </location>
</feature>
<name>A0ABW9ZYN6_9BACT</name>
<feature type="transmembrane region" description="Helical" evidence="7">
    <location>
        <begin position="345"/>
        <end position="369"/>
    </location>
</feature>
<sequence>MNKLQTADYIVFFIYFIAISAYGYYVYQKKRTKTTTSTEFFLAEGSLTWWAIGASLIASNISAEHFIGMSGSGFALGLAISTYEWMAAATLLVVAVFIIPVYLKNRIFTMPQFLSKRYNDKVSTIMAVFWLLVYVFVNLTSIIYLGALAISSISNISFEWCIAGLSLFSVIVTLGGMKVIGYTDVVQVLVLIVGGLVTTYLALTLLSENFGFGKDIWKGLGILRKEAPDHFHMIFNKGDKYYPELPGISVLIGGMLINNLAYWGCNQYIVQRALGADLQTARKGILFAAFLKMLIPVIAVLPGIAMFVLFKNGGYQAEMSDGGIVKPDHAYPTLMNLLPPGLKGVAFAALTAAIVASLAGKANSISTIFSLDIYKKYFNREATDKKLVRVGRWAVIIAMLVAALVTPALRSLDQAYQFIQEYVGFISPGVLAIFLLGFFWKPTTAGAAMSGALLTIPISTVLKFLPNWTNGAFPALPFLNRMEIDFVLIVLVMIIVSKIWPKDKNDHVIEVDTAMFRVPMSFVIGSVIICGMLAALYTVFW</sequence>
<evidence type="ECO:0000256" key="2">
    <source>
        <dbReference type="ARBA" id="ARBA00006434"/>
    </source>
</evidence>
<proteinExistence type="inferred from homology"/>
<comment type="caution">
    <text evidence="8">The sequence shown here is derived from an EMBL/GenBank/DDBJ whole genome shotgun (WGS) entry which is preliminary data.</text>
</comment>
<keyword evidence="9" id="KW-1185">Reference proteome</keyword>
<comment type="subcellular location">
    <subcellularLocation>
        <location evidence="1">Membrane</location>
        <topology evidence="1">Multi-pass membrane protein</topology>
    </subcellularLocation>
</comment>
<reference evidence="8 9" key="1">
    <citation type="submission" date="2020-01" db="EMBL/GenBank/DDBJ databases">
        <title>Genome analysis.</title>
        <authorList>
            <person name="Wu S."/>
            <person name="Wang G."/>
        </authorList>
    </citation>
    <scope>NUCLEOTIDE SEQUENCE [LARGE SCALE GENOMIC DNA]</scope>
    <source>
        <strain evidence="8 9">SYL130</strain>
    </source>
</reference>
<feature type="transmembrane region" description="Helical" evidence="7">
    <location>
        <begin position="83"/>
        <end position="103"/>
    </location>
</feature>
<evidence type="ECO:0000313" key="9">
    <source>
        <dbReference type="Proteomes" id="UP000753802"/>
    </source>
</evidence>
<dbReference type="PANTHER" id="PTHR11819">
    <property type="entry name" value="SOLUTE CARRIER FAMILY 5"/>
    <property type="match status" value="1"/>
</dbReference>
<organism evidence="8 9">
    <name type="scientific">Sediminibacterium roseum</name>
    <dbReference type="NCBI Taxonomy" id="1978412"/>
    <lineage>
        <taxon>Bacteria</taxon>
        <taxon>Pseudomonadati</taxon>
        <taxon>Bacteroidota</taxon>
        <taxon>Chitinophagia</taxon>
        <taxon>Chitinophagales</taxon>
        <taxon>Chitinophagaceae</taxon>
        <taxon>Sediminibacterium</taxon>
    </lineage>
</organism>
<gene>
    <name evidence="8" type="ORF">GWC95_15975</name>
</gene>
<feature type="transmembrane region" description="Helical" evidence="7">
    <location>
        <begin position="422"/>
        <end position="440"/>
    </location>
</feature>
<accession>A0ABW9ZYN6</accession>
<dbReference type="CDD" id="cd10325">
    <property type="entry name" value="SLC5sbd_vSGLT"/>
    <property type="match status" value="1"/>
</dbReference>
<dbReference type="EMBL" id="JAACJS010000015">
    <property type="protein sequence ID" value="NCI51427.1"/>
    <property type="molecule type" value="Genomic_DNA"/>
</dbReference>
<feature type="transmembrane region" description="Helical" evidence="7">
    <location>
        <begin position="39"/>
        <end position="63"/>
    </location>
</feature>
<feature type="transmembrane region" description="Helical" evidence="7">
    <location>
        <begin position="522"/>
        <end position="540"/>
    </location>
</feature>
<dbReference type="InterPro" id="IPR038377">
    <property type="entry name" value="Na/Glc_symporter_sf"/>
</dbReference>
<keyword evidence="3 7" id="KW-0812">Transmembrane</keyword>
<feature type="transmembrane region" description="Helical" evidence="7">
    <location>
        <begin position="188"/>
        <end position="207"/>
    </location>
</feature>
<dbReference type="Gene3D" id="1.20.1730.10">
    <property type="entry name" value="Sodium/glucose cotransporter"/>
    <property type="match status" value="1"/>
</dbReference>
<feature type="transmembrane region" description="Helical" evidence="7">
    <location>
        <begin position="245"/>
        <end position="265"/>
    </location>
</feature>
<evidence type="ECO:0000256" key="4">
    <source>
        <dbReference type="ARBA" id="ARBA00022989"/>
    </source>
</evidence>
<evidence type="ECO:0000256" key="7">
    <source>
        <dbReference type="SAM" id="Phobius"/>
    </source>
</evidence>
<feature type="transmembrane region" description="Helical" evidence="7">
    <location>
        <begin position="124"/>
        <end position="150"/>
    </location>
</feature>
<feature type="transmembrane region" description="Helical" evidence="7">
    <location>
        <begin position="447"/>
        <end position="464"/>
    </location>
</feature>
<dbReference type="Proteomes" id="UP000753802">
    <property type="component" value="Unassembled WGS sequence"/>
</dbReference>
<feature type="transmembrane region" description="Helical" evidence="7">
    <location>
        <begin position="6"/>
        <end position="27"/>
    </location>
</feature>
<dbReference type="RefSeq" id="WP_161819711.1">
    <property type="nucleotide sequence ID" value="NZ_JAACJS010000015.1"/>
</dbReference>
<evidence type="ECO:0000256" key="1">
    <source>
        <dbReference type="ARBA" id="ARBA00004141"/>
    </source>
</evidence>